<name>A0AAV5HYD6_9ROSI</name>
<evidence type="ECO:0000256" key="3">
    <source>
        <dbReference type="ARBA" id="ARBA00022475"/>
    </source>
</evidence>
<dbReference type="Proteomes" id="UP001054252">
    <property type="component" value="Unassembled WGS sequence"/>
</dbReference>
<dbReference type="PANTHER" id="PTHR27004:SF428">
    <property type="entry name" value="OS01G0160600 PROTEIN"/>
    <property type="match status" value="1"/>
</dbReference>
<evidence type="ECO:0000256" key="4">
    <source>
        <dbReference type="ARBA" id="ARBA00022614"/>
    </source>
</evidence>
<keyword evidence="9" id="KW-0675">Receptor</keyword>
<protein>
    <submittedName>
        <fullName evidence="11">Uncharacterized protein</fullName>
    </submittedName>
</protein>
<evidence type="ECO:0000256" key="10">
    <source>
        <dbReference type="ARBA" id="ARBA00023180"/>
    </source>
</evidence>
<proteinExistence type="inferred from homology"/>
<comment type="caution">
    <text evidence="11">The sequence shown here is derived from an EMBL/GenBank/DDBJ whole genome shotgun (WGS) entry which is preliminary data.</text>
</comment>
<evidence type="ECO:0000256" key="5">
    <source>
        <dbReference type="ARBA" id="ARBA00022692"/>
    </source>
</evidence>
<evidence type="ECO:0000256" key="2">
    <source>
        <dbReference type="ARBA" id="ARBA00009592"/>
    </source>
</evidence>
<dbReference type="GO" id="GO:0005886">
    <property type="term" value="C:plasma membrane"/>
    <property type="evidence" value="ECO:0007669"/>
    <property type="project" value="UniProtKB-SubCell"/>
</dbReference>
<keyword evidence="8" id="KW-0472">Membrane</keyword>
<gene>
    <name evidence="11" type="ORF">SLEP1_g4910</name>
</gene>
<evidence type="ECO:0000313" key="12">
    <source>
        <dbReference type="Proteomes" id="UP001054252"/>
    </source>
</evidence>
<comment type="similarity">
    <text evidence="2">Belongs to the RLP family.</text>
</comment>
<dbReference type="SUPFAM" id="SSF52058">
    <property type="entry name" value="L domain-like"/>
    <property type="match status" value="1"/>
</dbReference>
<keyword evidence="7" id="KW-1133">Transmembrane helix</keyword>
<evidence type="ECO:0000256" key="1">
    <source>
        <dbReference type="ARBA" id="ARBA00004251"/>
    </source>
</evidence>
<dbReference type="PANTHER" id="PTHR27004">
    <property type="entry name" value="RECEPTOR-LIKE PROTEIN 12 ISOFORM X1"/>
    <property type="match status" value="1"/>
</dbReference>
<keyword evidence="4" id="KW-0433">Leucine-rich repeat</keyword>
<sequence>MRDIRGGACQIPSPEKWAELESVDLSSNELDGRISEQLTSLTFLSVLNFSYNL</sequence>
<accession>A0AAV5HYD6</accession>
<dbReference type="AlphaFoldDB" id="A0AAV5HYD6"/>
<dbReference type="InterPro" id="IPR032675">
    <property type="entry name" value="LRR_dom_sf"/>
</dbReference>
<keyword evidence="12" id="KW-1185">Reference proteome</keyword>
<organism evidence="11 12">
    <name type="scientific">Rubroshorea leprosula</name>
    <dbReference type="NCBI Taxonomy" id="152421"/>
    <lineage>
        <taxon>Eukaryota</taxon>
        <taxon>Viridiplantae</taxon>
        <taxon>Streptophyta</taxon>
        <taxon>Embryophyta</taxon>
        <taxon>Tracheophyta</taxon>
        <taxon>Spermatophyta</taxon>
        <taxon>Magnoliopsida</taxon>
        <taxon>eudicotyledons</taxon>
        <taxon>Gunneridae</taxon>
        <taxon>Pentapetalae</taxon>
        <taxon>rosids</taxon>
        <taxon>malvids</taxon>
        <taxon>Malvales</taxon>
        <taxon>Dipterocarpaceae</taxon>
        <taxon>Rubroshorea</taxon>
    </lineage>
</organism>
<evidence type="ECO:0000256" key="8">
    <source>
        <dbReference type="ARBA" id="ARBA00023136"/>
    </source>
</evidence>
<keyword evidence="5" id="KW-0812">Transmembrane</keyword>
<evidence type="ECO:0000313" key="11">
    <source>
        <dbReference type="EMBL" id="GKU90979.1"/>
    </source>
</evidence>
<reference evidence="11 12" key="1">
    <citation type="journal article" date="2021" name="Commun. Biol.">
        <title>The genome of Shorea leprosula (Dipterocarpaceae) highlights the ecological relevance of drought in aseasonal tropical rainforests.</title>
        <authorList>
            <person name="Ng K.K.S."/>
            <person name="Kobayashi M.J."/>
            <person name="Fawcett J.A."/>
            <person name="Hatakeyama M."/>
            <person name="Paape T."/>
            <person name="Ng C.H."/>
            <person name="Ang C.C."/>
            <person name="Tnah L.H."/>
            <person name="Lee C.T."/>
            <person name="Nishiyama T."/>
            <person name="Sese J."/>
            <person name="O'Brien M.J."/>
            <person name="Copetti D."/>
            <person name="Mohd Noor M.I."/>
            <person name="Ong R.C."/>
            <person name="Putra M."/>
            <person name="Sireger I.Z."/>
            <person name="Indrioko S."/>
            <person name="Kosugi Y."/>
            <person name="Izuno A."/>
            <person name="Isagi Y."/>
            <person name="Lee S.L."/>
            <person name="Shimizu K.K."/>
        </authorList>
    </citation>
    <scope>NUCLEOTIDE SEQUENCE [LARGE SCALE GENOMIC DNA]</scope>
    <source>
        <strain evidence="11">214</strain>
    </source>
</reference>
<evidence type="ECO:0000256" key="9">
    <source>
        <dbReference type="ARBA" id="ARBA00023170"/>
    </source>
</evidence>
<keyword evidence="3" id="KW-1003">Cell membrane</keyword>
<dbReference type="Gene3D" id="3.80.10.10">
    <property type="entry name" value="Ribonuclease Inhibitor"/>
    <property type="match status" value="1"/>
</dbReference>
<evidence type="ECO:0000256" key="6">
    <source>
        <dbReference type="ARBA" id="ARBA00022737"/>
    </source>
</evidence>
<dbReference type="EMBL" id="BPVZ01000004">
    <property type="protein sequence ID" value="GKU90979.1"/>
    <property type="molecule type" value="Genomic_DNA"/>
</dbReference>
<evidence type="ECO:0000256" key="7">
    <source>
        <dbReference type="ARBA" id="ARBA00022989"/>
    </source>
</evidence>
<keyword evidence="6" id="KW-0677">Repeat</keyword>
<keyword evidence="10" id="KW-0325">Glycoprotein</keyword>
<comment type="subcellular location">
    <subcellularLocation>
        <location evidence="1">Cell membrane</location>
        <topology evidence="1">Single-pass type I membrane protein</topology>
    </subcellularLocation>
</comment>